<evidence type="ECO:0000313" key="4">
    <source>
        <dbReference type="Proteomes" id="UP000298860"/>
    </source>
</evidence>
<dbReference type="Gene3D" id="1.10.260.40">
    <property type="entry name" value="lambda repressor-like DNA-binding domains"/>
    <property type="match status" value="1"/>
</dbReference>
<gene>
    <name evidence="3" type="ORF">GTS_03160</name>
</gene>
<dbReference type="InterPro" id="IPR001387">
    <property type="entry name" value="Cro/C1-type_HTH"/>
</dbReference>
<name>A0A4D4J3Y9_9PSEU</name>
<feature type="domain" description="HTH cro/C1-type" evidence="2">
    <location>
        <begin position="12"/>
        <end position="67"/>
    </location>
</feature>
<evidence type="ECO:0000313" key="3">
    <source>
        <dbReference type="EMBL" id="GDY28683.1"/>
    </source>
</evidence>
<accession>A0A4D4J3Y9</accession>
<dbReference type="GO" id="GO:0003677">
    <property type="term" value="F:DNA binding"/>
    <property type="evidence" value="ECO:0007669"/>
    <property type="project" value="InterPro"/>
</dbReference>
<proteinExistence type="predicted"/>
<dbReference type="RefSeq" id="WP_137811871.1">
    <property type="nucleotide sequence ID" value="NZ_BJFL01000001.1"/>
</dbReference>
<evidence type="ECO:0000259" key="2">
    <source>
        <dbReference type="PROSITE" id="PS50943"/>
    </source>
</evidence>
<keyword evidence="4" id="KW-1185">Reference proteome</keyword>
<dbReference type="Pfam" id="PF13560">
    <property type="entry name" value="HTH_31"/>
    <property type="match status" value="1"/>
</dbReference>
<dbReference type="CDD" id="cd00093">
    <property type="entry name" value="HTH_XRE"/>
    <property type="match status" value="1"/>
</dbReference>
<dbReference type="InterPro" id="IPR010982">
    <property type="entry name" value="Lambda_DNA-bd_dom_sf"/>
</dbReference>
<dbReference type="EMBL" id="BJFL01000001">
    <property type="protein sequence ID" value="GDY28683.1"/>
    <property type="molecule type" value="Genomic_DNA"/>
</dbReference>
<comment type="caution">
    <text evidence="3">The sequence shown here is derived from an EMBL/GenBank/DDBJ whole genome shotgun (WGS) entry which is preliminary data.</text>
</comment>
<protein>
    <submittedName>
        <fullName evidence="3">Transcriptional regulator</fullName>
    </submittedName>
</protein>
<dbReference type="PROSITE" id="PS50943">
    <property type="entry name" value="HTH_CROC1"/>
    <property type="match status" value="1"/>
</dbReference>
<dbReference type="Proteomes" id="UP000298860">
    <property type="component" value="Unassembled WGS sequence"/>
</dbReference>
<dbReference type="SMART" id="SM00530">
    <property type="entry name" value="HTH_XRE"/>
    <property type="match status" value="1"/>
</dbReference>
<feature type="coiled-coil region" evidence="1">
    <location>
        <begin position="258"/>
        <end position="285"/>
    </location>
</feature>
<evidence type="ECO:0000256" key="1">
    <source>
        <dbReference type="SAM" id="Coils"/>
    </source>
</evidence>
<sequence>MDDQTHDIGRRLREIRHWRRKSLKVVAELAGLSQGHLSRLETGQRRLDKRSTIVALAAALDVAPSELIGQPLRWQDPAMAEAQVTIPALRLAVVGTELGDTGHGHTRPVADLRAEVDRCVSLRSACDFAAMGRLLPDLLVDLYATAAAARGDDRQQVLQLLIRTLNSAMTLAHAFGYTDLAYLVTERGVHVAEELRSPAWSAIAAFSRTHALLPIGGHTSAYVLASRAADQARSATGEANGDPALAAYGALCMVSALMAAVTGKIDESESRLAEAEAVAQRTGEAGPDVAFFGPTNVAIYRMNSALERGELDRAAVLADGVDPDRIASAERRAKYWLDSGRVLSALRGREGDAVAAFRRSEALAALRLRSNVYAREAVTDLLPRVRRDSAEGRELRGIAYRMGISG</sequence>
<dbReference type="SUPFAM" id="SSF47413">
    <property type="entry name" value="lambda repressor-like DNA-binding domains"/>
    <property type="match status" value="1"/>
</dbReference>
<keyword evidence="1" id="KW-0175">Coiled coil</keyword>
<dbReference type="OrthoDB" id="4516646at2"/>
<reference evidence="4" key="1">
    <citation type="submission" date="2019-04" db="EMBL/GenBank/DDBJ databases">
        <title>Draft genome sequence of Pseudonocardiaceae bacterium SL3-2-4.</title>
        <authorList>
            <person name="Ningsih F."/>
            <person name="Yokota A."/>
            <person name="Sakai Y."/>
            <person name="Nanatani K."/>
            <person name="Yabe S."/>
            <person name="Oetari A."/>
            <person name="Sjamsuridzal W."/>
        </authorList>
    </citation>
    <scope>NUCLEOTIDE SEQUENCE [LARGE SCALE GENOMIC DNA]</scope>
    <source>
        <strain evidence="4">SL3-2-4</strain>
    </source>
</reference>
<dbReference type="AlphaFoldDB" id="A0A4D4J3Y9"/>
<organism evidence="3 4">
    <name type="scientific">Gandjariella thermophila</name>
    <dbReference type="NCBI Taxonomy" id="1931992"/>
    <lineage>
        <taxon>Bacteria</taxon>
        <taxon>Bacillati</taxon>
        <taxon>Actinomycetota</taxon>
        <taxon>Actinomycetes</taxon>
        <taxon>Pseudonocardiales</taxon>
        <taxon>Pseudonocardiaceae</taxon>
        <taxon>Gandjariella</taxon>
    </lineage>
</organism>